<evidence type="ECO:0000313" key="16">
    <source>
        <dbReference type="Proteomes" id="UP001235939"/>
    </source>
</evidence>
<evidence type="ECO:0000256" key="4">
    <source>
        <dbReference type="ARBA" id="ARBA00011182"/>
    </source>
</evidence>
<evidence type="ECO:0000256" key="10">
    <source>
        <dbReference type="ARBA" id="ARBA00023136"/>
    </source>
</evidence>
<dbReference type="PANTHER" id="PTHR45755:SF4">
    <property type="entry name" value="ZINC TRANSPORTER 7"/>
    <property type="match status" value="1"/>
</dbReference>
<evidence type="ECO:0000256" key="3">
    <source>
        <dbReference type="ARBA" id="ARBA00008873"/>
    </source>
</evidence>
<comment type="subcellular location">
    <subcellularLocation>
        <location evidence="2">Golgi apparatus</location>
        <location evidence="2">trans-Golgi network</location>
    </subcellularLocation>
    <subcellularLocation>
        <location evidence="1">Membrane</location>
        <topology evidence="1">Multi-pass membrane protein</topology>
    </subcellularLocation>
</comment>
<dbReference type="InterPro" id="IPR045316">
    <property type="entry name" value="Msc2-like"/>
</dbReference>
<comment type="catalytic activity">
    <reaction evidence="11">
        <text>Zn(2+)(in) = Zn(2+)(out)</text>
        <dbReference type="Rhea" id="RHEA:29351"/>
        <dbReference type="ChEBI" id="CHEBI:29105"/>
    </reaction>
</comment>
<evidence type="ECO:0000313" key="15">
    <source>
        <dbReference type="EMBL" id="UYV85082.1"/>
    </source>
</evidence>
<evidence type="ECO:0000256" key="6">
    <source>
        <dbReference type="ARBA" id="ARBA00022692"/>
    </source>
</evidence>
<dbReference type="Pfam" id="PF01545">
    <property type="entry name" value="Cation_efflux"/>
    <property type="match status" value="1"/>
</dbReference>
<keyword evidence="8 13" id="KW-1133">Transmembrane helix</keyword>
<dbReference type="SUPFAM" id="SSF161111">
    <property type="entry name" value="Cation efflux protein transmembrane domain-like"/>
    <property type="match status" value="1"/>
</dbReference>
<dbReference type="Proteomes" id="UP001235939">
    <property type="component" value="Chromosome X"/>
</dbReference>
<evidence type="ECO:0000256" key="12">
    <source>
        <dbReference type="ARBA" id="ARBA00046010"/>
    </source>
</evidence>
<feature type="transmembrane region" description="Helical" evidence="13">
    <location>
        <begin position="138"/>
        <end position="157"/>
    </location>
</feature>
<evidence type="ECO:0000256" key="11">
    <source>
        <dbReference type="ARBA" id="ARBA00034634"/>
    </source>
</evidence>
<name>A0ABY6LYB0_9ARAC</name>
<feature type="transmembrane region" description="Helical" evidence="13">
    <location>
        <begin position="6"/>
        <end position="24"/>
    </location>
</feature>
<keyword evidence="6 13" id="KW-0812">Transmembrane</keyword>
<feature type="transmembrane region" description="Helical" evidence="13">
    <location>
        <begin position="97"/>
        <end position="118"/>
    </location>
</feature>
<dbReference type="InterPro" id="IPR058533">
    <property type="entry name" value="Cation_efflux_TM"/>
</dbReference>
<keyword evidence="5" id="KW-0813">Transport</keyword>
<comment type="function">
    <text evidence="12">Zinc ion transporter mediating zinc entry from the cytosol into the lumen of organelles along the secretory pathway. By contributing to zinc ion homeostasis within the early secretory pathway, regulates the activation and folding of enzymes like alkaline phosphatases.</text>
</comment>
<feature type="transmembrane region" description="Helical" evidence="13">
    <location>
        <begin position="36"/>
        <end position="54"/>
    </location>
</feature>
<accession>A0ABY6LYB0</accession>
<evidence type="ECO:0000256" key="13">
    <source>
        <dbReference type="SAM" id="Phobius"/>
    </source>
</evidence>
<evidence type="ECO:0000256" key="7">
    <source>
        <dbReference type="ARBA" id="ARBA00022906"/>
    </source>
</evidence>
<proteinExistence type="inferred from homology"/>
<feature type="domain" description="Cation efflux protein transmembrane" evidence="14">
    <location>
        <begin position="36"/>
        <end position="253"/>
    </location>
</feature>
<protein>
    <submittedName>
        <fullName evidence="15">SLC30A7</fullName>
    </submittedName>
</protein>
<gene>
    <name evidence="15" type="ORF">LAZ67_X004516</name>
</gene>
<organism evidence="15 16">
    <name type="scientific">Cordylochernes scorpioides</name>
    <dbReference type="NCBI Taxonomy" id="51811"/>
    <lineage>
        <taxon>Eukaryota</taxon>
        <taxon>Metazoa</taxon>
        <taxon>Ecdysozoa</taxon>
        <taxon>Arthropoda</taxon>
        <taxon>Chelicerata</taxon>
        <taxon>Arachnida</taxon>
        <taxon>Pseudoscorpiones</taxon>
        <taxon>Cheliferoidea</taxon>
        <taxon>Chernetidae</taxon>
        <taxon>Cordylochernes</taxon>
    </lineage>
</organism>
<feature type="transmembrane region" description="Helical" evidence="13">
    <location>
        <begin position="66"/>
        <end position="85"/>
    </location>
</feature>
<keyword evidence="16" id="KW-1185">Reference proteome</keyword>
<keyword evidence="10 13" id="KW-0472">Membrane</keyword>
<dbReference type="Gene3D" id="1.20.1510.10">
    <property type="entry name" value="Cation efflux protein transmembrane domain"/>
    <property type="match status" value="1"/>
</dbReference>
<evidence type="ECO:0000256" key="1">
    <source>
        <dbReference type="ARBA" id="ARBA00004141"/>
    </source>
</evidence>
<evidence type="ECO:0000259" key="14">
    <source>
        <dbReference type="Pfam" id="PF01545"/>
    </source>
</evidence>
<keyword evidence="7" id="KW-0864">Zinc transport</keyword>
<comment type="subunit">
    <text evidence="4">Homooligomer.</text>
</comment>
<dbReference type="EMBL" id="CP092886">
    <property type="protein sequence ID" value="UYV85082.1"/>
    <property type="molecule type" value="Genomic_DNA"/>
</dbReference>
<reference evidence="15 16" key="1">
    <citation type="submission" date="2022-03" db="EMBL/GenBank/DDBJ databases">
        <title>A chromosomal length assembly of Cordylochernes scorpioides.</title>
        <authorList>
            <person name="Zeh D."/>
            <person name="Zeh J."/>
        </authorList>
    </citation>
    <scope>NUCLEOTIDE SEQUENCE [LARGE SCALE GENOMIC DNA]</scope>
    <source>
        <strain evidence="15">IN4F17</strain>
        <tissue evidence="15">Whole Body</tissue>
    </source>
</reference>
<dbReference type="PANTHER" id="PTHR45755">
    <property type="match status" value="1"/>
</dbReference>
<evidence type="ECO:0000256" key="8">
    <source>
        <dbReference type="ARBA" id="ARBA00022989"/>
    </source>
</evidence>
<comment type="similarity">
    <text evidence="3">Belongs to the cation diffusion facilitator (CDF) transporter (TC 2.A.4) family. SLC30A subfamily.</text>
</comment>
<dbReference type="NCBIfam" id="TIGR01297">
    <property type="entry name" value="CDF"/>
    <property type="match status" value="1"/>
</dbReference>
<sequence>MYLRFFPNLLRGLLLVKWLTYFSSNSILSDKSTRRLFYFLIINLGFAFVENVYGHWTNSLGLISDSWHMFFDCTGLFVGLIAAEVTKWKPNHQYTYGYVRGEALAGFSISLGLVFIALNLFREAIQRTIEPPDVEHERLLVVSICGLLVNLIGIFVFDHGHAHGHGHSHGGHSHSHSHSHNYDSEPGAKNQIMQGVYLHILADALGSVGVIVSGALIYQFNWMIADPICSLFISFVILNSVRALLVDSFGVLMQRTPPSLEPHIPQCLQRVCQIPDVFSVQDPHFWTICSNRFAGSIRLEVSPSADLRPIISHTQAIFAQVSLLIS</sequence>
<dbReference type="InterPro" id="IPR027469">
    <property type="entry name" value="Cation_efflux_TMD_sf"/>
</dbReference>
<dbReference type="InterPro" id="IPR002524">
    <property type="entry name" value="Cation_efflux"/>
</dbReference>
<feature type="transmembrane region" description="Helical" evidence="13">
    <location>
        <begin position="224"/>
        <end position="245"/>
    </location>
</feature>
<keyword evidence="9" id="KW-0406">Ion transport</keyword>
<evidence type="ECO:0000256" key="9">
    <source>
        <dbReference type="ARBA" id="ARBA00023065"/>
    </source>
</evidence>
<evidence type="ECO:0000256" key="5">
    <source>
        <dbReference type="ARBA" id="ARBA00022448"/>
    </source>
</evidence>
<feature type="transmembrane region" description="Helical" evidence="13">
    <location>
        <begin position="196"/>
        <end position="218"/>
    </location>
</feature>
<keyword evidence="7" id="KW-0862">Zinc</keyword>
<evidence type="ECO:0000256" key="2">
    <source>
        <dbReference type="ARBA" id="ARBA00004601"/>
    </source>
</evidence>